<proteinExistence type="predicted"/>
<evidence type="ECO:0000313" key="2">
    <source>
        <dbReference type="Proteomes" id="UP000075683"/>
    </source>
</evidence>
<organism evidence="1 2">
    <name type="scientific">Caldibacillus debilis</name>
    <dbReference type="NCBI Taxonomy" id="301148"/>
    <lineage>
        <taxon>Bacteria</taxon>
        <taxon>Bacillati</taxon>
        <taxon>Bacillota</taxon>
        <taxon>Bacilli</taxon>
        <taxon>Bacillales</taxon>
        <taxon>Bacillaceae</taxon>
        <taxon>Caldibacillus</taxon>
    </lineage>
</organism>
<evidence type="ECO:0000313" key="1">
    <source>
        <dbReference type="EMBL" id="KYD12181.1"/>
    </source>
</evidence>
<dbReference type="EMBL" id="LQYT01000094">
    <property type="protein sequence ID" value="KYD12181.1"/>
    <property type="molecule type" value="Genomic_DNA"/>
</dbReference>
<sequence>MKTHSFSSQNNLKLSKNIVFLNVPQIPSVQLVRFHFVKQMYNYNHIFTKSGLRDDLLFLFSQFQCLITVPSRLFSFHGG</sequence>
<gene>
    <name evidence="1" type="ORF">B4135_3095</name>
</gene>
<accession>A0A150LIJ4</accession>
<name>A0A150LIJ4_9BACI</name>
<protein>
    <submittedName>
        <fullName evidence="1">Uncharacterized protein</fullName>
    </submittedName>
</protein>
<reference evidence="1 2" key="1">
    <citation type="submission" date="2016-01" db="EMBL/GenBank/DDBJ databases">
        <title>Draft Genome Sequences of Seven Thermophilic Sporeformers Isolated from Foods.</title>
        <authorList>
            <person name="Berendsen E.M."/>
            <person name="Wells-Bennik M.H."/>
            <person name="Krawcyk A.O."/>
            <person name="De Jong A."/>
            <person name="Holsappel S."/>
            <person name="Eijlander R.T."/>
            <person name="Kuipers O.P."/>
        </authorList>
    </citation>
    <scope>NUCLEOTIDE SEQUENCE [LARGE SCALE GENOMIC DNA]</scope>
    <source>
        <strain evidence="1 2">B4135</strain>
    </source>
</reference>
<comment type="caution">
    <text evidence="1">The sequence shown here is derived from an EMBL/GenBank/DDBJ whole genome shotgun (WGS) entry which is preliminary data.</text>
</comment>
<dbReference type="AlphaFoldDB" id="A0A150LIJ4"/>
<dbReference type="Proteomes" id="UP000075683">
    <property type="component" value="Unassembled WGS sequence"/>
</dbReference>